<name>A0ABV7ETC4_9GAMM</name>
<gene>
    <name evidence="2" type="ORF">ACFOSU_19180</name>
</gene>
<evidence type="ECO:0000313" key="3">
    <source>
        <dbReference type="Proteomes" id="UP001595462"/>
    </source>
</evidence>
<proteinExistence type="predicted"/>
<dbReference type="PROSITE" id="PS51257">
    <property type="entry name" value="PROKAR_LIPOPROTEIN"/>
    <property type="match status" value="1"/>
</dbReference>
<evidence type="ECO:0000313" key="2">
    <source>
        <dbReference type="EMBL" id="MFC3105998.1"/>
    </source>
</evidence>
<dbReference type="RefSeq" id="WP_380691555.1">
    <property type="nucleotide sequence ID" value="NZ_JBHRSS010000009.1"/>
</dbReference>
<dbReference type="InterPro" id="IPR011990">
    <property type="entry name" value="TPR-like_helical_dom_sf"/>
</dbReference>
<feature type="region of interest" description="Disordered" evidence="1">
    <location>
        <begin position="224"/>
        <end position="267"/>
    </location>
</feature>
<dbReference type="Proteomes" id="UP001595462">
    <property type="component" value="Unassembled WGS sequence"/>
</dbReference>
<dbReference type="Gene3D" id="1.25.40.10">
    <property type="entry name" value="Tetratricopeptide repeat domain"/>
    <property type="match status" value="1"/>
</dbReference>
<sequence length="267" mass="29228">MAKPCRAGSIAVVLVLMLALGGCVSDRVSPRHLPGSTLDQARGPDENAKLYTDLIRQLIDQDKLYAALAHLQSREQEFGVSDELRLLRADILRKMDDRDGAEALYRRLLKTSYSAQANHGLGLIYARTDIANGVEYLRRAVEQNPTDAQMRNDLGYALLRQGQMADARLQLTTAFQLDQNNELNRNNYILLLLAEGRSQRAAGLAARNQIPPKVMDDLRAEARQLSASADTARTPPRAVQRPPKAAPALSVSTRNRRPAPVVGGGGG</sequence>
<evidence type="ECO:0000256" key="1">
    <source>
        <dbReference type="SAM" id="MobiDB-lite"/>
    </source>
</evidence>
<dbReference type="EMBL" id="JBHRSS010000009">
    <property type="protein sequence ID" value="MFC3105998.1"/>
    <property type="molecule type" value="Genomic_DNA"/>
</dbReference>
<comment type="caution">
    <text evidence="2">The sequence shown here is derived from an EMBL/GenBank/DDBJ whole genome shotgun (WGS) entry which is preliminary data.</text>
</comment>
<reference evidence="3" key="1">
    <citation type="journal article" date="2019" name="Int. J. Syst. Evol. Microbiol.">
        <title>The Global Catalogue of Microorganisms (GCM) 10K type strain sequencing project: providing services to taxonomists for standard genome sequencing and annotation.</title>
        <authorList>
            <consortium name="The Broad Institute Genomics Platform"/>
            <consortium name="The Broad Institute Genome Sequencing Center for Infectious Disease"/>
            <person name="Wu L."/>
            <person name="Ma J."/>
        </authorList>
    </citation>
    <scope>NUCLEOTIDE SEQUENCE [LARGE SCALE GENOMIC DNA]</scope>
    <source>
        <strain evidence="3">KCTC 52640</strain>
    </source>
</reference>
<keyword evidence="3" id="KW-1185">Reference proteome</keyword>
<dbReference type="Pfam" id="PF13432">
    <property type="entry name" value="TPR_16"/>
    <property type="match status" value="1"/>
</dbReference>
<protein>
    <submittedName>
        <fullName evidence="2">Tetratricopeptide repeat protein</fullName>
    </submittedName>
</protein>
<dbReference type="SUPFAM" id="SSF48452">
    <property type="entry name" value="TPR-like"/>
    <property type="match status" value="1"/>
</dbReference>
<organism evidence="2 3">
    <name type="scientific">Salinisphaera aquimarina</name>
    <dbReference type="NCBI Taxonomy" id="2094031"/>
    <lineage>
        <taxon>Bacteria</taxon>
        <taxon>Pseudomonadati</taxon>
        <taxon>Pseudomonadota</taxon>
        <taxon>Gammaproteobacteria</taxon>
        <taxon>Salinisphaerales</taxon>
        <taxon>Salinisphaeraceae</taxon>
        <taxon>Salinisphaera</taxon>
    </lineage>
</organism>
<accession>A0ABV7ETC4</accession>